<reference evidence="2 3" key="1">
    <citation type="journal article" date="2018" name="Gigascience">
        <title>Genomes of trombidid mites reveal novel predicted allergens and laterally-transferred genes associated with secondary metabolism.</title>
        <authorList>
            <person name="Dong X."/>
            <person name="Chaisiri K."/>
            <person name="Xia D."/>
            <person name="Armstrong S.D."/>
            <person name="Fang Y."/>
            <person name="Donnelly M.J."/>
            <person name="Kadowaki T."/>
            <person name="McGarry J.W."/>
            <person name="Darby A.C."/>
            <person name="Makepeace B.L."/>
        </authorList>
    </citation>
    <scope>NUCLEOTIDE SEQUENCE [LARGE SCALE GENOMIC DNA]</scope>
    <source>
        <strain evidence="2">UoL-WK</strain>
    </source>
</reference>
<feature type="domain" description="Peptidase S72" evidence="1">
    <location>
        <begin position="506"/>
        <end position="625"/>
    </location>
</feature>
<accession>A0A443R2Y2</accession>
<dbReference type="Proteomes" id="UP000285301">
    <property type="component" value="Unassembled WGS sequence"/>
</dbReference>
<dbReference type="OrthoDB" id="5990676at2759"/>
<evidence type="ECO:0000313" key="2">
    <source>
        <dbReference type="EMBL" id="RWS09634.1"/>
    </source>
</evidence>
<dbReference type="InterPro" id="IPR030398">
    <property type="entry name" value="SEA_DG_dom"/>
</dbReference>
<organism evidence="2 3">
    <name type="scientific">Dinothrombium tinctorium</name>
    <dbReference type="NCBI Taxonomy" id="1965070"/>
    <lineage>
        <taxon>Eukaryota</taxon>
        <taxon>Metazoa</taxon>
        <taxon>Ecdysozoa</taxon>
        <taxon>Arthropoda</taxon>
        <taxon>Chelicerata</taxon>
        <taxon>Arachnida</taxon>
        <taxon>Acari</taxon>
        <taxon>Acariformes</taxon>
        <taxon>Trombidiformes</taxon>
        <taxon>Prostigmata</taxon>
        <taxon>Anystina</taxon>
        <taxon>Parasitengona</taxon>
        <taxon>Trombidioidea</taxon>
        <taxon>Trombidiidae</taxon>
        <taxon>Dinothrombium</taxon>
    </lineage>
</organism>
<proteinExistence type="predicted"/>
<dbReference type="Gene3D" id="2.60.40.10">
    <property type="entry name" value="Immunoglobulins"/>
    <property type="match status" value="1"/>
</dbReference>
<dbReference type="InterPro" id="IPR008465">
    <property type="entry name" value="DAG1_C"/>
</dbReference>
<keyword evidence="3" id="KW-1185">Reference proteome</keyword>
<evidence type="ECO:0000313" key="3">
    <source>
        <dbReference type="Proteomes" id="UP000285301"/>
    </source>
</evidence>
<dbReference type="PANTHER" id="PTHR21559:SF21">
    <property type="entry name" value="DYSTROGLYCAN 1"/>
    <property type="match status" value="1"/>
</dbReference>
<sequence length="632" mass="72358">MKEECTFCILKLKKVSLWSQSFVFNNLHLDDNTSVDDIFIIDVIEKPPLTANKHNGQQKDCIIQITPAFTGVKNVWKVIYYLMPMSLRQKIDSEVLFKQNQESYDADDSNLIQQWITSLFNIQIFNEQFSDVRSYKITIENQDCDDASEKIFINNLEYKLKKLRLDYNKVKVVKPMQRCENDDLDTQFFSTKIWSQKPQCEDSLRKKARRHIQATPALNPIWTTLSVSMLHSVLGEIHSNTEDTVMTRVVQTLKSPTIATPNPSYEFHSEISNQFFHIRHPHQKFHAIYSTPILSPEPPTERFDETLTPTPVFTVITTPDFELISETKEFILPTPSLSFELSSSAFSDIVSSSEFPLSSSFSPDLFSKEAESILVSSTPLTTPKIVISTYPNKGPSIYKRIPKLSLTAGKYWRYYIPHETFFDSEDGNTRSLKLTFLIFDLDSDREDSPPPDYWIQFDHENQYLFALPTEKNIGKHKFTLVAVDSKGEPVTELLEVHVRQHPSSRAFHHIFTLYNVVWDNYKYPLLIEAVSKLARKVVRIFGDHNLNSFTVQSIENVDNTFTISWTNSSLPAYPCPKETIHNLYGKLADLTKISEGISANPSRLLTKATSPEFQISGVGLRLLSSCSGSPPT</sequence>
<dbReference type="GO" id="GO:0007411">
    <property type="term" value="P:axon guidance"/>
    <property type="evidence" value="ECO:0007669"/>
    <property type="project" value="TreeGrafter"/>
</dbReference>
<dbReference type="InterPro" id="IPR013783">
    <property type="entry name" value="Ig-like_fold"/>
</dbReference>
<gene>
    <name evidence="2" type="ORF">B4U79_17674</name>
</gene>
<dbReference type="Pfam" id="PF05454">
    <property type="entry name" value="DAG1"/>
    <property type="match status" value="1"/>
</dbReference>
<dbReference type="SUPFAM" id="SSF49313">
    <property type="entry name" value="Cadherin-like"/>
    <property type="match status" value="1"/>
</dbReference>
<dbReference type="GO" id="GO:0021675">
    <property type="term" value="P:nerve development"/>
    <property type="evidence" value="ECO:0007669"/>
    <property type="project" value="TreeGrafter"/>
</dbReference>
<dbReference type="GO" id="GO:0016011">
    <property type="term" value="C:dystroglycan complex"/>
    <property type="evidence" value="ECO:0007669"/>
    <property type="project" value="TreeGrafter"/>
</dbReference>
<dbReference type="EMBL" id="NCKU01002415">
    <property type="protein sequence ID" value="RWS09634.1"/>
    <property type="molecule type" value="Genomic_DNA"/>
</dbReference>
<dbReference type="GO" id="GO:0005509">
    <property type="term" value="F:calcium ion binding"/>
    <property type="evidence" value="ECO:0007669"/>
    <property type="project" value="InterPro"/>
</dbReference>
<dbReference type="GO" id="GO:0043236">
    <property type="term" value="F:laminin binding"/>
    <property type="evidence" value="ECO:0007669"/>
    <property type="project" value="TreeGrafter"/>
</dbReference>
<feature type="non-terminal residue" evidence="2">
    <location>
        <position position="632"/>
    </location>
</feature>
<dbReference type="PANTHER" id="PTHR21559">
    <property type="entry name" value="DYSTROGLYCAN-RELATED"/>
    <property type="match status" value="1"/>
</dbReference>
<protein>
    <recommendedName>
        <fullName evidence="1">Peptidase S72 domain-containing protein</fullName>
    </recommendedName>
</protein>
<dbReference type="STRING" id="1965070.A0A443R2Y2"/>
<name>A0A443R2Y2_9ACAR</name>
<dbReference type="GO" id="GO:0042383">
    <property type="term" value="C:sarcolemma"/>
    <property type="evidence" value="ECO:0007669"/>
    <property type="project" value="TreeGrafter"/>
</dbReference>
<dbReference type="AlphaFoldDB" id="A0A443R2Y2"/>
<dbReference type="InterPro" id="IPR015919">
    <property type="entry name" value="Cadherin-like_sf"/>
</dbReference>
<dbReference type="PROSITE" id="PS51699">
    <property type="entry name" value="SEA_DG"/>
    <property type="match status" value="1"/>
</dbReference>
<dbReference type="GO" id="GO:0002009">
    <property type="term" value="P:morphogenesis of an epithelium"/>
    <property type="evidence" value="ECO:0007669"/>
    <property type="project" value="TreeGrafter"/>
</dbReference>
<evidence type="ECO:0000259" key="1">
    <source>
        <dbReference type="PROSITE" id="PS51699"/>
    </source>
</evidence>
<comment type="caution">
    <text evidence="2">The sequence shown here is derived from an EMBL/GenBank/DDBJ whole genome shotgun (WGS) entry which is preliminary data.</text>
</comment>